<evidence type="ECO:0000313" key="2">
    <source>
        <dbReference type="Proteomes" id="UP001321749"/>
    </source>
</evidence>
<comment type="caution">
    <text evidence="1">The sequence shown here is derived from an EMBL/GenBank/DDBJ whole genome shotgun (WGS) entry which is preliminary data.</text>
</comment>
<keyword evidence="2" id="KW-1185">Reference proteome</keyword>
<reference evidence="1" key="2">
    <citation type="submission" date="2023-06" db="EMBL/GenBank/DDBJ databases">
        <authorList>
            <consortium name="Lawrence Berkeley National Laboratory"/>
            <person name="Mondo S.J."/>
            <person name="Hensen N."/>
            <person name="Bonometti L."/>
            <person name="Westerberg I."/>
            <person name="Brannstrom I.O."/>
            <person name="Guillou S."/>
            <person name="Cros-Aarteil S."/>
            <person name="Calhoun S."/>
            <person name="Haridas S."/>
            <person name="Kuo A."/>
            <person name="Pangilinan J."/>
            <person name="Riley R."/>
            <person name="Labutti K."/>
            <person name="Andreopoulos B."/>
            <person name="Lipzen A."/>
            <person name="Chen C."/>
            <person name="Yanf M."/>
            <person name="Daum C."/>
            <person name="Ng V."/>
            <person name="Clum A."/>
            <person name="Steindorff A."/>
            <person name="Ohm R."/>
            <person name="Martin F."/>
            <person name="Silar P."/>
            <person name="Natvig D."/>
            <person name="Lalanne C."/>
            <person name="Gautier V."/>
            <person name="Ament-Velasquez S.L."/>
            <person name="Kruys A."/>
            <person name="Hutchinson M.I."/>
            <person name="Powell A.J."/>
            <person name="Barry K."/>
            <person name="Miller A.N."/>
            <person name="Grigoriev I.V."/>
            <person name="Debuchy R."/>
            <person name="Gladieux P."/>
            <person name="Thoren M.H."/>
            <person name="Johannesson H."/>
        </authorList>
    </citation>
    <scope>NUCLEOTIDE SEQUENCE</scope>
    <source>
        <strain evidence="1">PSN324</strain>
    </source>
</reference>
<gene>
    <name evidence="1" type="ORF">QBC42DRAFT_260539</name>
</gene>
<sequence>MTKSRALGRLFPPINAPLPLSARESQRLLDVIKKSFRAELDKQHGYGNGGMVSASKTQALSKGSLSSSMPAPVIKYFPGSAETPSPPTDRHLRSILTNPLFGVRDSIKPRPDSKSPYEREKLIFEHAVSKGLMNISRAHGFLLKMAKIVSQTTAFALNEEGLGSTGAGLAVLKWLRASNTEFLPDYKFSIILLRFVIAEGMEDLVWTWIDQRIKGNKEGLAELINAYIGAKTYKFELDPAFAAFQQVAEMLERNSIAREYLRHGEKRLNWASTVDAVQHAKPSVDLFESFVALSKPRSVMTADRVHLDLHHPTNPSSELALKYLEDDNVWDKLVPHHISAKCNKNPVLQRIMALGLDTAQHLMHTDREQLGMQILNLLGTHLGSVSKEFGYLPRPATV</sequence>
<proteinExistence type="predicted"/>
<reference evidence="1" key="1">
    <citation type="journal article" date="2023" name="Mol. Phylogenet. Evol.">
        <title>Genome-scale phylogeny and comparative genomics of the fungal order Sordariales.</title>
        <authorList>
            <person name="Hensen N."/>
            <person name="Bonometti L."/>
            <person name="Westerberg I."/>
            <person name="Brannstrom I.O."/>
            <person name="Guillou S."/>
            <person name="Cros-Aarteil S."/>
            <person name="Calhoun S."/>
            <person name="Haridas S."/>
            <person name="Kuo A."/>
            <person name="Mondo S."/>
            <person name="Pangilinan J."/>
            <person name="Riley R."/>
            <person name="LaButti K."/>
            <person name="Andreopoulos B."/>
            <person name="Lipzen A."/>
            <person name="Chen C."/>
            <person name="Yan M."/>
            <person name="Daum C."/>
            <person name="Ng V."/>
            <person name="Clum A."/>
            <person name="Steindorff A."/>
            <person name="Ohm R.A."/>
            <person name="Martin F."/>
            <person name="Silar P."/>
            <person name="Natvig D.O."/>
            <person name="Lalanne C."/>
            <person name="Gautier V."/>
            <person name="Ament-Velasquez S.L."/>
            <person name="Kruys A."/>
            <person name="Hutchinson M.I."/>
            <person name="Powell A.J."/>
            <person name="Barry K."/>
            <person name="Miller A.N."/>
            <person name="Grigoriev I.V."/>
            <person name="Debuchy R."/>
            <person name="Gladieux P."/>
            <person name="Hiltunen Thoren M."/>
            <person name="Johannesson H."/>
        </authorList>
    </citation>
    <scope>NUCLEOTIDE SEQUENCE</scope>
    <source>
        <strain evidence="1">PSN324</strain>
    </source>
</reference>
<organism evidence="1 2">
    <name type="scientific">Cladorrhinum samala</name>
    <dbReference type="NCBI Taxonomy" id="585594"/>
    <lineage>
        <taxon>Eukaryota</taxon>
        <taxon>Fungi</taxon>
        <taxon>Dikarya</taxon>
        <taxon>Ascomycota</taxon>
        <taxon>Pezizomycotina</taxon>
        <taxon>Sordariomycetes</taxon>
        <taxon>Sordariomycetidae</taxon>
        <taxon>Sordariales</taxon>
        <taxon>Podosporaceae</taxon>
        <taxon>Cladorrhinum</taxon>
    </lineage>
</organism>
<accession>A0AAV9HXZ0</accession>
<dbReference type="AlphaFoldDB" id="A0AAV9HXZ0"/>
<name>A0AAV9HXZ0_9PEZI</name>
<dbReference type="Proteomes" id="UP001321749">
    <property type="component" value="Unassembled WGS sequence"/>
</dbReference>
<evidence type="ECO:0000313" key="1">
    <source>
        <dbReference type="EMBL" id="KAK4465850.1"/>
    </source>
</evidence>
<dbReference type="EMBL" id="MU864936">
    <property type="protein sequence ID" value="KAK4465850.1"/>
    <property type="molecule type" value="Genomic_DNA"/>
</dbReference>
<protein>
    <submittedName>
        <fullName evidence="1">Uncharacterized protein</fullName>
    </submittedName>
</protein>